<feature type="transmembrane region" description="Helical" evidence="8">
    <location>
        <begin position="143"/>
        <end position="168"/>
    </location>
</feature>
<reference evidence="11" key="1">
    <citation type="journal article" date="2016" name="Nat. Commun.">
        <title>The channel catfish genome sequence provides insights into the evolution of scale formation in teleosts.</title>
        <authorList>
            <person name="Liu Z."/>
            <person name="Liu S."/>
            <person name="Yao J."/>
            <person name="Bao L."/>
            <person name="Zhang J."/>
            <person name="Li Y."/>
            <person name="Jiang C."/>
            <person name="Sun L."/>
            <person name="Wang R."/>
            <person name="Zhang Y."/>
            <person name="Zhou T."/>
            <person name="Zeng Q."/>
            <person name="Fu Q."/>
            <person name="Gao S."/>
            <person name="Li N."/>
            <person name="Koren S."/>
            <person name="Jiang Y."/>
            <person name="Zimin A."/>
            <person name="Xu P."/>
            <person name="Phillippy A.M."/>
            <person name="Geng X."/>
            <person name="Song L."/>
            <person name="Sun F."/>
            <person name="Li C."/>
            <person name="Wang X."/>
            <person name="Chen A."/>
            <person name="Jin Y."/>
            <person name="Yuan Z."/>
            <person name="Yang Y."/>
            <person name="Tan S."/>
            <person name="Peatman E."/>
            <person name="Lu J."/>
            <person name="Qin Z."/>
            <person name="Dunham R."/>
            <person name="Li Z."/>
            <person name="Sonstegard T."/>
            <person name="Feng J."/>
            <person name="Danzmann R.G."/>
            <person name="Schroeder S."/>
            <person name="Scheffler B."/>
            <person name="Duke M.V."/>
            <person name="Ballard L."/>
            <person name="Kucuktas H."/>
            <person name="Kaltenboeck L."/>
            <person name="Liu H."/>
            <person name="Armbruster J."/>
            <person name="Xie Y."/>
            <person name="Kirby M.L."/>
            <person name="Tian Y."/>
            <person name="Flanagan M.E."/>
            <person name="Mu W."/>
            <person name="Waldbieser G.C."/>
        </authorList>
    </citation>
    <scope>NUCLEOTIDE SEQUENCE [LARGE SCALE GENOMIC DNA]</scope>
    <source>
        <strain evidence="11">SDA103</strain>
    </source>
</reference>
<dbReference type="PANTHER" id="PTHR19433">
    <property type="entry name" value="T-CELL RECEPTOR ALPHA CHAIN V REGION-RELATED"/>
    <property type="match status" value="1"/>
</dbReference>
<dbReference type="GeneID" id="124628882"/>
<evidence type="ECO:0000256" key="6">
    <source>
        <dbReference type="ARBA" id="ARBA00023157"/>
    </source>
</evidence>
<dbReference type="AlphaFoldDB" id="A0A979F7F1"/>
<dbReference type="SUPFAM" id="SSF48726">
    <property type="entry name" value="Immunoglobulin"/>
    <property type="match status" value="1"/>
</dbReference>
<protein>
    <submittedName>
        <fullName evidence="12">Uncharacterized protein LOC124628882</fullName>
    </submittedName>
</protein>
<keyword evidence="3 9" id="KW-0732">Signal</keyword>
<gene>
    <name evidence="12" type="primary">LOC124628882</name>
</gene>
<dbReference type="InterPro" id="IPR013783">
    <property type="entry name" value="Ig-like_fold"/>
</dbReference>
<dbReference type="InterPro" id="IPR013106">
    <property type="entry name" value="Ig_V-set"/>
</dbReference>
<evidence type="ECO:0000256" key="4">
    <source>
        <dbReference type="ARBA" id="ARBA00022859"/>
    </source>
</evidence>
<dbReference type="Proteomes" id="UP000221080">
    <property type="component" value="Chromosome 14"/>
</dbReference>
<evidence type="ECO:0000256" key="8">
    <source>
        <dbReference type="SAM" id="Phobius"/>
    </source>
</evidence>
<evidence type="ECO:0000256" key="9">
    <source>
        <dbReference type="SAM" id="SignalP"/>
    </source>
</evidence>
<evidence type="ECO:0000313" key="12">
    <source>
        <dbReference type="RefSeq" id="XP_047016032.1"/>
    </source>
</evidence>
<dbReference type="PANTHER" id="PTHR19433:SF111">
    <property type="entry name" value="T CELL RECEPTOR ALPHA VARIABLE 4"/>
    <property type="match status" value="1"/>
</dbReference>
<dbReference type="InterPro" id="IPR003599">
    <property type="entry name" value="Ig_sub"/>
</dbReference>
<dbReference type="InterPro" id="IPR052051">
    <property type="entry name" value="TCR_complex_component"/>
</dbReference>
<organism evidence="11 12">
    <name type="scientific">Ictalurus punctatus</name>
    <name type="common">Channel catfish</name>
    <name type="synonym">Silurus punctatus</name>
    <dbReference type="NCBI Taxonomy" id="7998"/>
    <lineage>
        <taxon>Eukaryota</taxon>
        <taxon>Metazoa</taxon>
        <taxon>Chordata</taxon>
        <taxon>Craniata</taxon>
        <taxon>Vertebrata</taxon>
        <taxon>Euteleostomi</taxon>
        <taxon>Actinopterygii</taxon>
        <taxon>Neopterygii</taxon>
        <taxon>Teleostei</taxon>
        <taxon>Ostariophysi</taxon>
        <taxon>Siluriformes</taxon>
        <taxon>Ictaluridae</taxon>
        <taxon>Ictalurus</taxon>
    </lineage>
</organism>
<sequence>MARLLFIQLMIGVFTSRLLQITLADIISVPHGENITLVCNITNDSDILWYRLTSQEVKLLVTAKKGKLDAHFSPKDSVEESHFDVTEDSSLVIIGVRETDLGFYYCGRRNTTHMQFGKPMRLNITDNRNQVVSSSTSLDRSQIITIILTCVCSISFLINIICSCMFCSRVQGKSISPKTCCSDTNTTCSPEKEMNLHYATFTHNSEPTDRSTSDLDRLGVIYAGIRHLPA</sequence>
<dbReference type="GO" id="GO:0002376">
    <property type="term" value="P:immune system process"/>
    <property type="evidence" value="ECO:0007669"/>
    <property type="project" value="UniProtKB-KW"/>
</dbReference>
<dbReference type="Gene3D" id="2.60.40.10">
    <property type="entry name" value="Immunoglobulins"/>
    <property type="match status" value="1"/>
</dbReference>
<dbReference type="KEGG" id="ipu:124628882"/>
<keyword evidence="4" id="KW-0391">Immunity</keyword>
<keyword evidence="11" id="KW-1185">Reference proteome</keyword>
<feature type="chain" id="PRO_5037594081" evidence="9">
    <location>
        <begin position="25"/>
        <end position="230"/>
    </location>
</feature>
<evidence type="ECO:0000259" key="10">
    <source>
        <dbReference type="PROSITE" id="PS50835"/>
    </source>
</evidence>
<dbReference type="OrthoDB" id="8871851at2759"/>
<dbReference type="GO" id="GO:0005886">
    <property type="term" value="C:plasma membrane"/>
    <property type="evidence" value="ECO:0007669"/>
    <property type="project" value="UniProtKB-SubCell"/>
</dbReference>
<keyword evidence="7" id="KW-0325">Glycoprotein</keyword>
<comment type="subcellular location">
    <subcellularLocation>
        <location evidence="1">Cell membrane</location>
    </subcellularLocation>
</comment>
<dbReference type="PROSITE" id="PS50835">
    <property type="entry name" value="IG_LIKE"/>
    <property type="match status" value="1"/>
</dbReference>
<name>A0A979F7F1_ICTPU</name>
<keyword evidence="2" id="KW-1003">Cell membrane</keyword>
<dbReference type="RefSeq" id="XP_047016032.1">
    <property type="nucleotide sequence ID" value="XM_047160076.2"/>
</dbReference>
<feature type="signal peptide" evidence="9">
    <location>
        <begin position="1"/>
        <end position="24"/>
    </location>
</feature>
<dbReference type="SMART" id="SM00409">
    <property type="entry name" value="IG"/>
    <property type="match status" value="1"/>
</dbReference>
<evidence type="ECO:0000256" key="7">
    <source>
        <dbReference type="ARBA" id="ARBA00023180"/>
    </source>
</evidence>
<evidence type="ECO:0000313" key="11">
    <source>
        <dbReference type="Proteomes" id="UP000221080"/>
    </source>
</evidence>
<dbReference type="Pfam" id="PF07686">
    <property type="entry name" value="V-set"/>
    <property type="match status" value="1"/>
</dbReference>
<proteinExistence type="predicted"/>
<keyword evidence="6" id="KW-1015">Disulfide bond</keyword>
<reference evidence="12" key="2">
    <citation type="submission" date="2025-08" db="UniProtKB">
        <authorList>
            <consortium name="RefSeq"/>
        </authorList>
    </citation>
    <scope>IDENTIFICATION</scope>
    <source>
        <tissue evidence="12">Blood</tissue>
    </source>
</reference>
<evidence type="ECO:0000256" key="1">
    <source>
        <dbReference type="ARBA" id="ARBA00004236"/>
    </source>
</evidence>
<dbReference type="GO" id="GO:0009617">
    <property type="term" value="P:response to bacterium"/>
    <property type="evidence" value="ECO:0007669"/>
    <property type="project" value="TreeGrafter"/>
</dbReference>
<keyword evidence="8" id="KW-1133">Transmembrane helix</keyword>
<keyword evidence="5 8" id="KW-0472">Membrane</keyword>
<accession>A0A979F7F1</accession>
<dbReference type="InterPro" id="IPR007110">
    <property type="entry name" value="Ig-like_dom"/>
</dbReference>
<evidence type="ECO:0000256" key="3">
    <source>
        <dbReference type="ARBA" id="ARBA00022729"/>
    </source>
</evidence>
<keyword evidence="8" id="KW-0812">Transmembrane</keyword>
<evidence type="ECO:0000256" key="2">
    <source>
        <dbReference type="ARBA" id="ARBA00022475"/>
    </source>
</evidence>
<feature type="domain" description="Ig-like" evidence="10">
    <location>
        <begin position="16"/>
        <end position="125"/>
    </location>
</feature>
<dbReference type="CDD" id="cd00099">
    <property type="entry name" value="IgV"/>
    <property type="match status" value="1"/>
</dbReference>
<evidence type="ECO:0000256" key="5">
    <source>
        <dbReference type="ARBA" id="ARBA00023136"/>
    </source>
</evidence>
<dbReference type="InterPro" id="IPR036179">
    <property type="entry name" value="Ig-like_dom_sf"/>
</dbReference>